<dbReference type="InterPro" id="IPR013320">
    <property type="entry name" value="ConA-like_dom_sf"/>
</dbReference>
<evidence type="ECO:0000313" key="3">
    <source>
        <dbReference type="EMBL" id="QNM84700.1"/>
    </source>
</evidence>
<protein>
    <submittedName>
        <fullName evidence="3">T9SS type A sorting domain-containing protein</fullName>
    </submittedName>
</protein>
<dbReference type="Proteomes" id="UP000515808">
    <property type="component" value="Chromosome"/>
</dbReference>
<dbReference type="Pfam" id="PF13385">
    <property type="entry name" value="Laminin_G_3"/>
    <property type="match status" value="1"/>
</dbReference>
<keyword evidence="1 2" id="KW-0732">Signal</keyword>
<evidence type="ECO:0000313" key="4">
    <source>
        <dbReference type="Proteomes" id="UP000515808"/>
    </source>
</evidence>
<evidence type="ECO:0000256" key="1">
    <source>
        <dbReference type="ARBA" id="ARBA00022729"/>
    </source>
</evidence>
<dbReference type="GO" id="GO:0004553">
    <property type="term" value="F:hydrolase activity, hydrolyzing O-glycosyl compounds"/>
    <property type="evidence" value="ECO:0007669"/>
    <property type="project" value="UniProtKB-ARBA"/>
</dbReference>
<feature type="signal peptide" evidence="2">
    <location>
        <begin position="1"/>
        <end position="21"/>
    </location>
</feature>
<keyword evidence="4" id="KW-1185">Reference proteome</keyword>
<dbReference type="AlphaFoldDB" id="A0A7G9L7V1"/>
<dbReference type="EMBL" id="CP060695">
    <property type="protein sequence ID" value="QNM84700.1"/>
    <property type="molecule type" value="Genomic_DNA"/>
</dbReference>
<sequence>MKNIKNHFPIILIFISHFVFSQIPCSSGFTANGTNDFIEVPSTTFINSNNTAVANRSFEFWFKTSDITTKQLIYEEGGGVNAFTIHIEAGRIYSGQYIDNAASAPVRLYFRSGAGEISVDKWHHFAYTLNSGSTAKWYLDGVEQDSQTAFAVKKHTGDINFARSGGNMKYPSSLVSDWNASSIGSSTSENYTAGFTGNITSPFYFSGDISLFRIWNVARTQTEIDTNKSTYLTSGTSLVAYQDGEEINYQATGAAAPTSVQASDNSGTTYTWTGGTSSDFTNDANFTGTSLDATKIQTVVINSGSFDPILSSETKIGRLTVDSGVEIIVQSGATLNIFYELTNNGTITVEDGGSLVYHSCSTAIIGSGTFNIKRTTPTYSGSDYYSYWSSPVISSESNIATVFSEAELIYRFDAASSNSDWVFHGKADFNTGIGYAVQNEGFGGQSRDFTGTINQGKIVVTVYDTSNLTGTDNDGNAWSTSGDNLVGNPYSSAIDWGLVVTDSDNEDINGTIYLWAQNSAEIGENNVNDYVSYNGTGGSTAGIDGKIASGQGFFVKTEAGATTSITFKPTHQISGSNTQFFRSSNSSNENKKGRSWFTFNHNNKTNTLLVGFVEGATNRFDRLYDAPFDVNQTSMGFYSLVKGVDKAQIQGLPVLKRSKKVVKLGYVVDEIGDYSIGIQDEYIDNDYYIYLRDTEKKITVDLRQREYQFNIDTIGENNTRFKIIYTKKKRNSAKKSEGKESLTVEEIDSKDFTIYVDSSKELIAEYDFDVDNVKEVSMYNIQGRKITSFLGEQVKNVSNLKTGIYLVNATLHDGRTLTKKILIAN</sequence>
<dbReference type="RefSeq" id="WP_187481624.1">
    <property type="nucleotide sequence ID" value="NZ_CP060695.1"/>
</dbReference>
<dbReference type="KEGG" id="ppec:H9W90_10880"/>
<gene>
    <name evidence="3" type="ORF">H9W90_10880</name>
</gene>
<dbReference type="GO" id="GO:0005975">
    <property type="term" value="P:carbohydrate metabolic process"/>
    <property type="evidence" value="ECO:0007669"/>
    <property type="project" value="UniProtKB-ARBA"/>
</dbReference>
<reference evidence="3 4" key="1">
    <citation type="submission" date="2020-08" db="EMBL/GenBank/DDBJ databases">
        <title>Polaribacter sp. L12M9 isolated from gut of the Korean scallop.</title>
        <authorList>
            <person name="Jeong Y.S."/>
        </authorList>
    </citation>
    <scope>NUCLEOTIDE SEQUENCE [LARGE SCALE GENOMIC DNA]</scope>
    <source>
        <strain evidence="3 4">L12M9</strain>
    </source>
</reference>
<name>A0A7G9L7V1_9FLAO</name>
<evidence type="ECO:0000256" key="2">
    <source>
        <dbReference type="SAM" id="SignalP"/>
    </source>
</evidence>
<proteinExistence type="predicted"/>
<accession>A0A7G9L7V1</accession>
<organism evidence="3 4">
    <name type="scientific">Polaribacter pectinis</name>
    <dbReference type="NCBI Taxonomy" id="2738844"/>
    <lineage>
        <taxon>Bacteria</taxon>
        <taxon>Pseudomonadati</taxon>
        <taxon>Bacteroidota</taxon>
        <taxon>Flavobacteriia</taxon>
        <taxon>Flavobacteriales</taxon>
        <taxon>Flavobacteriaceae</taxon>
    </lineage>
</organism>
<dbReference type="SUPFAM" id="SSF49899">
    <property type="entry name" value="Concanavalin A-like lectins/glucanases"/>
    <property type="match status" value="1"/>
</dbReference>
<dbReference type="InterPro" id="IPR026444">
    <property type="entry name" value="Secre_tail"/>
</dbReference>
<feature type="chain" id="PRO_5028920078" evidence="2">
    <location>
        <begin position="22"/>
        <end position="825"/>
    </location>
</feature>
<dbReference type="Gene3D" id="2.60.120.200">
    <property type="match status" value="1"/>
</dbReference>
<dbReference type="NCBIfam" id="TIGR04183">
    <property type="entry name" value="Por_Secre_tail"/>
    <property type="match status" value="1"/>
</dbReference>